<evidence type="ECO:0000256" key="1">
    <source>
        <dbReference type="SAM" id="Phobius"/>
    </source>
</evidence>
<proteinExistence type="predicted"/>
<evidence type="ECO:0000313" key="2">
    <source>
        <dbReference type="EMBL" id="MBF4694862.1"/>
    </source>
</evidence>
<feature type="transmembrane region" description="Helical" evidence="1">
    <location>
        <begin position="56"/>
        <end position="79"/>
    </location>
</feature>
<accession>A0ABR9ZWN2</accession>
<dbReference type="RefSeq" id="WP_194703102.1">
    <property type="nucleotide sequence ID" value="NZ_JADKNH010000011.1"/>
</dbReference>
<name>A0ABR9ZWN2_9FIRM</name>
<reference evidence="2 3" key="1">
    <citation type="submission" date="2020-11" db="EMBL/GenBank/DDBJ databases">
        <title>Fusibacter basophilias sp. nov.</title>
        <authorList>
            <person name="Qiu D."/>
        </authorList>
    </citation>
    <scope>NUCLEOTIDE SEQUENCE [LARGE SCALE GENOMIC DNA]</scope>
    <source>
        <strain evidence="2 3">Q10-2</strain>
    </source>
</reference>
<evidence type="ECO:0000313" key="3">
    <source>
        <dbReference type="Proteomes" id="UP000614200"/>
    </source>
</evidence>
<dbReference type="Pfam" id="PF14209">
    <property type="entry name" value="DUF4321"/>
    <property type="match status" value="1"/>
</dbReference>
<dbReference type="InterPro" id="IPR025470">
    <property type="entry name" value="DUF4321"/>
</dbReference>
<keyword evidence="1" id="KW-0472">Membrane</keyword>
<feature type="transmembrane region" description="Helical" evidence="1">
    <location>
        <begin position="9"/>
        <end position="36"/>
    </location>
</feature>
<gene>
    <name evidence="2" type="ORF">ISU02_17315</name>
</gene>
<keyword evidence="3" id="KW-1185">Reference proteome</keyword>
<keyword evidence="1" id="KW-0812">Transmembrane</keyword>
<organism evidence="2 3">
    <name type="scientific">Fusibacter ferrireducens</name>
    <dbReference type="NCBI Taxonomy" id="2785058"/>
    <lineage>
        <taxon>Bacteria</taxon>
        <taxon>Bacillati</taxon>
        <taxon>Bacillota</taxon>
        <taxon>Clostridia</taxon>
        <taxon>Eubacteriales</taxon>
        <taxon>Eubacteriales Family XII. Incertae Sedis</taxon>
        <taxon>Fusibacter</taxon>
    </lineage>
</organism>
<dbReference type="Proteomes" id="UP000614200">
    <property type="component" value="Unassembled WGS sequence"/>
</dbReference>
<keyword evidence="1" id="KW-1133">Transmembrane helix</keyword>
<protein>
    <submittedName>
        <fullName evidence="2">DUF4321 domain-containing protein</fullName>
    </submittedName>
</protein>
<comment type="caution">
    <text evidence="2">The sequence shown here is derived from an EMBL/GenBank/DDBJ whole genome shotgun (WGS) entry which is preliminary data.</text>
</comment>
<dbReference type="EMBL" id="JADKNH010000011">
    <property type="protein sequence ID" value="MBF4694862.1"/>
    <property type="molecule type" value="Genomic_DNA"/>
</dbReference>
<sequence length="82" mass="8714">MRVKSNDGLILLLLILTGAIIGSIIGAALGDVFPILNFGKSIGVDPFLLDLSVVKLTFGFELILNVSGIIGIVLAFVLYRKL</sequence>